<comment type="function">
    <text evidence="9">Endonuclease that specifically degrades the RNA of RNA-DNA hybrids.</text>
</comment>
<name>G0U6F8_TRYVY</name>
<evidence type="ECO:0000256" key="1">
    <source>
        <dbReference type="ARBA" id="ARBA00000077"/>
    </source>
</evidence>
<keyword evidence="10" id="KW-0812">Transmembrane</keyword>
<evidence type="ECO:0000256" key="9">
    <source>
        <dbReference type="RuleBase" id="RU003515"/>
    </source>
</evidence>
<feature type="binding site" evidence="8">
    <location>
        <position position="102"/>
    </location>
    <ligand>
        <name>a divalent metal cation</name>
        <dbReference type="ChEBI" id="CHEBI:60240"/>
    </ligand>
</feature>
<evidence type="ECO:0000256" key="7">
    <source>
        <dbReference type="ARBA" id="ARBA00022801"/>
    </source>
</evidence>
<dbReference type="SUPFAM" id="SSF53098">
    <property type="entry name" value="Ribonuclease H-like"/>
    <property type="match status" value="1"/>
</dbReference>
<dbReference type="GO" id="GO:0043137">
    <property type="term" value="P:DNA replication, removal of RNA primer"/>
    <property type="evidence" value="ECO:0007669"/>
    <property type="project" value="TreeGrafter"/>
</dbReference>
<keyword evidence="5 8" id="KW-0479">Metal-binding</keyword>
<sequence length="378" mass="41664">MIIAVHLINNPLLVSERAFYCLLVVRTRFFILKWLVVASALILVILPVAGNSCVKAMAESSTATDKESGVPGRSRSGVEFDVSSFMQELGCTESHMVMGIDEAGRGPIIGPMVYVGAMIALHEHDLLLTHCGANDSKVLDENQREVVLQKLSELKTFRTFTIVITPDEIAAAMTGIHGINLNTLSHNAATSIISQLTLQAAGMLCAAYVDTVGPPEKYESKLSGRFPHLRVKVSKQAESKFPIVAAASVVAKVKRDGYIRRLGVDVGSGYPSDPKAVAWVRSHVHRFFMVPRKYNFVRLSWSPVMQLGKEEGVCIPLVFEEDTKTKIEKKNSRGSNDGKRQTLLSFGKAPPRRHSVYAHLLKLKMISHFSDAQHPFVR</sequence>
<comment type="cofactor">
    <cofactor evidence="2">
        <name>Mg(2+)</name>
        <dbReference type="ChEBI" id="CHEBI:18420"/>
    </cofactor>
</comment>
<dbReference type="InterPro" id="IPR023160">
    <property type="entry name" value="RNase_HII_hlx-loop-hlx_cap_dom"/>
</dbReference>
<feature type="transmembrane region" description="Helical" evidence="10">
    <location>
        <begin position="30"/>
        <end position="50"/>
    </location>
</feature>
<dbReference type="PROSITE" id="PS51975">
    <property type="entry name" value="RNASE_H_2"/>
    <property type="match status" value="1"/>
</dbReference>
<dbReference type="InterPro" id="IPR036397">
    <property type="entry name" value="RNaseH_sf"/>
</dbReference>
<comment type="cofactor">
    <cofactor evidence="8">
        <name>Mn(2+)</name>
        <dbReference type="ChEBI" id="CHEBI:29035"/>
    </cofactor>
    <cofactor evidence="8">
        <name>Mg(2+)</name>
        <dbReference type="ChEBI" id="CHEBI:18420"/>
    </cofactor>
    <text evidence="8">Manganese or magnesium. Binds 1 divalent metal ion per monomer in the absence of substrate. May bind a second metal ion after substrate binding.</text>
</comment>
<dbReference type="FunFam" id="1.10.10.460:FF:000001">
    <property type="entry name" value="Ribonuclease"/>
    <property type="match status" value="1"/>
</dbReference>
<dbReference type="InterPro" id="IPR004649">
    <property type="entry name" value="RNase_H2_suA"/>
</dbReference>
<evidence type="ECO:0000256" key="3">
    <source>
        <dbReference type="ARBA" id="ARBA00007058"/>
    </source>
</evidence>
<keyword evidence="10" id="KW-0472">Membrane</keyword>
<protein>
    <recommendedName>
        <fullName evidence="9">Ribonuclease</fullName>
        <ecNumber evidence="9">3.1.26.4</ecNumber>
    </recommendedName>
</protein>
<organism evidence="12">
    <name type="scientific">Trypanosoma vivax (strain Y486)</name>
    <dbReference type="NCBI Taxonomy" id="1055687"/>
    <lineage>
        <taxon>Eukaryota</taxon>
        <taxon>Discoba</taxon>
        <taxon>Euglenozoa</taxon>
        <taxon>Kinetoplastea</taxon>
        <taxon>Metakinetoplastina</taxon>
        <taxon>Trypanosomatida</taxon>
        <taxon>Trypanosomatidae</taxon>
        <taxon>Trypanosoma</taxon>
        <taxon>Duttonella</taxon>
    </lineage>
</organism>
<accession>G0U6F8</accession>
<evidence type="ECO:0000256" key="8">
    <source>
        <dbReference type="PROSITE-ProRule" id="PRU01319"/>
    </source>
</evidence>
<evidence type="ECO:0000256" key="2">
    <source>
        <dbReference type="ARBA" id="ARBA00001946"/>
    </source>
</evidence>
<feature type="domain" description="RNase H type-2" evidence="11">
    <location>
        <begin position="95"/>
        <end position="313"/>
    </location>
</feature>
<dbReference type="PANTHER" id="PTHR10954">
    <property type="entry name" value="RIBONUCLEASE H2 SUBUNIT A"/>
    <property type="match status" value="1"/>
</dbReference>
<dbReference type="EMBL" id="HE573026">
    <property type="protein sequence ID" value="CCC51462.1"/>
    <property type="molecule type" value="Genomic_DNA"/>
</dbReference>
<dbReference type="GO" id="GO:0003723">
    <property type="term" value="F:RNA binding"/>
    <property type="evidence" value="ECO:0007669"/>
    <property type="project" value="UniProtKB-UniRule"/>
</dbReference>
<dbReference type="VEuPathDB" id="TriTrypDB:TvY486_1005130"/>
<dbReference type="AlphaFoldDB" id="G0U6F8"/>
<dbReference type="EC" id="3.1.26.4" evidence="9"/>
<dbReference type="Gene3D" id="1.10.10.460">
    <property type="entry name" value="Ribonuclease hii. Domain 2"/>
    <property type="match status" value="1"/>
</dbReference>
<proteinExistence type="inferred from homology"/>
<comment type="similarity">
    <text evidence="3">Belongs to the RNase HII family. Eukaryotic subfamily.</text>
</comment>
<evidence type="ECO:0000256" key="10">
    <source>
        <dbReference type="SAM" id="Phobius"/>
    </source>
</evidence>
<feature type="binding site" evidence="8">
    <location>
        <position position="210"/>
    </location>
    <ligand>
        <name>a divalent metal cation</name>
        <dbReference type="ChEBI" id="CHEBI:60240"/>
    </ligand>
</feature>
<dbReference type="InterPro" id="IPR012337">
    <property type="entry name" value="RNaseH-like_sf"/>
</dbReference>
<reference evidence="12" key="1">
    <citation type="journal article" date="2012" name="Proc. Natl. Acad. Sci. U.S.A.">
        <title>Antigenic diversity is generated by distinct evolutionary mechanisms in African trypanosome species.</title>
        <authorList>
            <person name="Jackson A.P."/>
            <person name="Berry A."/>
            <person name="Aslett M."/>
            <person name="Allison H.C."/>
            <person name="Burton P."/>
            <person name="Vavrova-Anderson J."/>
            <person name="Brown R."/>
            <person name="Browne H."/>
            <person name="Corton N."/>
            <person name="Hauser H."/>
            <person name="Gamble J."/>
            <person name="Gilderthorp R."/>
            <person name="Marcello L."/>
            <person name="McQuillan J."/>
            <person name="Otto T.D."/>
            <person name="Quail M.A."/>
            <person name="Sanders M.J."/>
            <person name="van Tonder A."/>
            <person name="Ginger M.L."/>
            <person name="Field M.C."/>
            <person name="Barry J.D."/>
            <person name="Hertz-Fowler C."/>
            <person name="Berriman M."/>
        </authorList>
    </citation>
    <scope>NUCLEOTIDE SEQUENCE</scope>
    <source>
        <strain evidence="12">Y486</strain>
    </source>
</reference>
<comment type="catalytic activity">
    <reaction evidence="1 8 9">
        <text>Endonucleolytic cleavage to 5'-phosphomonoester.</text>
        <dbReference type="EC" id="3.1.26.4"/>
    </reaction>
</comment>
<dbReference type="NCBIfam" id="TIGR00729">
    <property type="entry name" value="ribonuclease HII"/>
    <property type="match status" value="1"/>
</dbReference>
<feature type="binding site" evidence="8">
    <location>
        <position position="101"/>
    </location>
    <ligand>
        <name>a divalent metal cation</name>
        <dbReference type="ChEBI" id="CHEBI:60240"/>
    </ligand>
</feature>
<dbReference type="GO" id="GO:0032299">
    <property type="term" value="C:ribonuclease H2 complex"/>
    <property type="evidence" value="ECO:0007669"/>
    <property type="project" value="TreeGrafter"/>
</dbReference>
<dbReference type="PANTHER" id="PTHR10954:SF7">
    <property type="entry name" value="RIBONUCLEASE H2 SUBUNIT A"/>
    <property type="match status" value="1"/>
</dbReference>
<dbReference type="GO" id="GO:0004523">
    <property type="term" value="F:RNA-DNA hybrid ribonuclease activity"/>
    <property type="evidence" value="ECO:0007669"/>
    <property type="project" value="UniProtKB-UniRule"/>
</dbReference>
<evidence type="ECO:0000313" key="12">
    <source>
        <dbReference type="EMBL" id="CCC51462.1"/>
    </source>
</evidence>
<gene>
    <name evidence="12" type="ORF">TVY486_1005130</name>
</gene>
<keyword evidence="7 8" id="KW-0378">Hydrolase</keyword>
<keyword evidence="4 8" id="KW-0540">Nuclease</keyword>
<dbReference type="InterPro" id="IPR001352">
    <property type="entry name" value="RNase_HII/HIII"/>
</dbReference>
<evidence type="ECO:0000259" key="11">
    <source>
        <dbReference type="PROSITE" id="PS51975"/>
    </source>
</evidence>
<keyword evidence="6 8" id="KW-0255">Endonuclease</keyword>
<evidence type="ECO:0000256" key="6">
    <source>
        <dbReference type="ARBA" id="ARBA00022759"/>
    </source>
</evidence>
<dbReference type="InterPro" id="IPR024567">
    <property type="entry name" value="RNase_HII/HIII_dom"/>
</dbReference>
<dbReference type="GO" id="GO:0046872">
    <property type="term" value="F:metal ion binding"/>
    <property type="evidence" value="ECO:0007669"/>
    <property type="project" value="UniProtKB-KW"/>
</dbReference>
<evidence type="ECO:0000256" key="4">
    <source>
        <dbReference type="ARBA" id="ARBA00022722"/>
    </source>
</evidence>
<dbReference type="Pfam" id="PF01351">
    <property type="entry name" value="RNase_HII"/>
    <property type="match status" value="1"/>
</dbReference>
<keyword evidence="10" id="KW-1133">Transmembrane helix</keyword>
<dbReference type="GO" id="GO:0006298">
    <property type="term" value="P:mismatch repair"/>
    <property type="evidence" value="ECO:0007669"/>
    <property type="project" value="TreeGrafter"/>
</dbReference>
<dbReference type="Gene3D" id="3.30.420.10">
    <property type="entry name" value="Ribonuclease H-like superfamily/Ribonuclease H"/>
    <property type="match status" value="1"/>
</dbReference>
<evidence type="ECO:0000256" key="5">
    <source>
        <dbReference type="ARBA" id="ARBA00022723"/>
    </source>
</evidence>